<dbReference type="Gene3D" id="3.40.50.2300">
    <property type="match status" value="1"/>
</dbReference>
<evidence type="ECO:0000256" key="2">
    <source>
        <dbReference type="ARBA" id="ARBA00023125"/>
    </source>
</evidence>
<dbReference type="Pfam" id="PF00072">
    <property type="entry name" value="Response_reg"/>
    <property type="match status" value="1"/>
</dbReference>
<name>A0ABQ1VWX7_9BACL</name>
<evidence type="ECO:0008006" key="9">
    <source>
        <dbReference type="Google" id="ProtNLM"/>
    </source>
</evidence>
<dbReference type="InterPro" id="IPR018062">
    <property type="entry name" value="HTH_AraC-typ_CS"/>
</dbReference>
<keyword evidence="8" id="KW-1185">Reference proteome</keyword>
<feature type="modified residue" description="4-aspartylphosphate" evidence="4">
    <location>
        <position position="55"/>
    </location>
</feature>
<feature type="domain" description="HTH araC/xylS-type" evidence="5">
    <location>
        <begin position="429"/>
        <end position="527"/>
    </location>
</feature>
<dbReference type="InterPro" id="IPR018060">
    <property type="entry name" value="HTH_AraC"/>
</dbReference>
<dbReference type="InterPro" id="IPR011006">
    <property type="entry name" value="CheY-like_superfamily"/>
</dbReference>
<keyword evidence="1" id="KW-0805">Transcription regulation</keyword>
<evidence type="ECO:0000256" key="1">
    <source>
        <dbReference type="ARBA" id="ARBA00023015"/>
    </source>
</evidence>
<dbReference type="PANTHER" id="PTHR43280:SF10">
    <property type="entry name" value="REGULATORY PROTEIN POCR"/>
    <property type="match status" value="1"/>
</dbReference>
<dbReference type="SMART" id="SM00342">
    <property type="entry name" value="HTH_ARAC"/>
    <property type="match status" value="1"/>
</dbReference>
<evidence type="ECO:0000256" key="4">
    <source>
        <dbReference type="PROSITE-ProRule" id="PRU00169"/>
    </source>
</evidence>
<reference evidence="8" key="1">
    <citation type="journal article" date="2019" name="Int. J. Syst. Evol. Microbiol.">
        <title>The Global Catalogue of Microorganisms (GCM) 10K type strain sequencing project: providing services to taxonomists for standard genome sequencing and annotation.</title>
        <authorList>
            <consortium name="The Broad Institute Genomics Platform"/>
            <consortium name="The Broad Institute Genome Sequencing Center for Infectious Disease"/>
            <person name="Wu L."/>
            <person name="Ma J."/>
        </authorList>
    </citation>
    <scope>NUCLEOTIDE SEQUENCE [LARGE SCALE GENOMIC DNA]</scope>
    <source>
        <strain evidence="8">CGMCC 1.15420</strain>
    </source>
</reference>
<sequence length="536" mass="62656">MFKALIVDDEIYAVMGIRSGVNWERLQVSEVYEAYNMREALRIFERTSIDVMICDIEMPKGTGIELLEKVNKISPETETIFLTAHSAFSFMQRAIQLDGFDYLLKPIEFDVLEDTIYRALEAVRQERELHKLREQYKPYYDLWRRQKPLVTDKFWNDLFSGRTVCCPDNITGILEKHGLSGLQNASFLPVLVSVESWLREFSTRDEEIIEYAIRKGAAEMLIPTGKGEVIQTKQGVNIVIIMGDPEIKIEARDLHTRCEKYIRNCHEYFDCNISCYVGRSSSIYEIADTYQQLMEIEYNNLNKSNQVYTLASLGTPSIKAMIPRISTWTILLEQGKLEELQQEIRDRISEMGQQRNLSLFELEGFRNEFMQMVHYVLHKNGLHAVELLQNRDGLLLNDQPRDLRELEEASQQVVRIIHDQLHQNDSIIQRVQYYITEHLSEPITREQLASYVHLNPAYLSRLFKRELGESITDYIMKQRMSLAKDLIMTSTMPISDIARTLGYHNFSYFSKIFRKVYNASPQQFRQQSSEGERKVL</sequence>
<protein>
    <recommendedName>
        <fullName evidence="9">DNA-binding response regulator</fullName>
    </recommendedName>
</protein>
<dbReference type="PROSITE" id="PS00041">
    <property type="entry name" value="HTH_ARAC_FAMILY_1"/>
    <property type="match status" value="1"/>
</dbReference>
<evidence type="ECO:0000259" key="5">
    <source>
        <dbReference type="PROSITE" id="PS01124"/>
    </source>
</evidence>
<evidence type="ECO:0000259" key="6">
    <source>
        <dbReference type="PROSITE" id="PS50110"/>
    </source>
</evidence>
<keyword evidence="3" id="KW-0804">Transcription</keyword>
<feature type="domain" description="Response regulatory" evidence="6">
    <location>
        <begin position="3"/>
        <end position="120"/>
    </location>
</feature>
<dbReference type="InterPro" id="IPR009057">
    <property type="entry name" value="Homeodomain-like_sf"/>
</dbReference>
<dbReference type="CDD" id="cd17536">
    <property type="entry name" value="REC_YesN-like"/>
    <property type="match status" value="1"/>
</dbReference>
<dbReference type="InterPro" id="IPR020449">
    <property type="entry name" value="Tscrpt_reg_AraC-type_HTH"/>
</dbReference>
<organism evidence="7 8">
    <name type="scientific">Paenibacillus aceti</name>
    <dbReference type="NCBI Taxonomy" id="1820010"/>
    <lineage>
        <taxon>Bacteria</taxon>
        <taxon>Bacillati</taxon>
        <taxon>Bacillota</taxon>
        <taxon>Bacilli</taxon>
        <taxon>Bacillales</taxon>
        <taxon>Paenibacillaceae</taxon>
        <taxon>Paenibacillus</taxon>
    </lineage>
</organism>
<dbReference type="SUPFAM" id="SSF52172">
    <property type="entry name" value="CheY-like"/>
    <property type="match status" value="1"/>
</dbReference>
<gene>
    <name evidence="7" type="ORF">GCM10010913_26500</name>
</gene>
<dbReference type="RefSeq" id="WP_120463538.1">
    <property type="nucleotide sequence ID" value="NZ_BMIW01000018.1"/>
</dbReference>
<dbReference type="SMART" id="SM00448">
    <property type="entry name" value="REC"/>
    <property type="match status" value="1"/>
</dbReference>
<evidence type="ECO:0000313" key="7">
    <source>
        <dbReference type="EMBL" id="GGG03374.1"/>
    </source>
</evidence>
<proteinExistence type="predicted"/>
<dbReference type="Gene3D" id="1.10.10.60">
    <property type="entry name" value="Homeodomain-like"/>
    <property type="match status" value="2"/>
</dbReference>
<keyword evidence="2" id="KW-0238">DNA-binding</keyword>
<dbReference type="Proteomes" id="UP000608420">
    <property type="component" value="Unassembled WGS sequence"/>
</dbReference>
<dbReference type="Pfam" id="PF12833">
    <property type="entry name" value="HTH_18"/>
    <property type="match status" value="1"/>
</dbReference>
<dbReference type="PROSITE" id="PS01124">
    <property type="entry name" value="HTH_ARAC_FAMILY_2"/>
    <property type="match status" value="1"/>
</dbReference>
<dbReference type="InterPro" id="IPR001789">
    <property type="entry name" value="Sig_transdc_resp-reg_receiver"/>
</dbReference>
<evidence type="ECO:0000256" key="3">
    <source>
        <dbReference type="ARBA" id="ARBA00023163"/>
    </source>
</evidence>
<evidence type="ECO:0000313" key="8">
    <source>
        <dbReference type="Proteomes" id="UP000608420"/>
    </source>
</evidence>
<dbReference type="EMBL" id="BMIW01000018">
    <property type="protein sequence ID" value="GGG03374.1"/>
    <property type="molecule type" value="Genomic_DNA"/>
</dbReference>
<keyword evidence="4" id="KW-0597">Phosphoprotein</keyword>
<accession>A0ABQ1VWX7</accession>
<dbReference type="PROSITE" id="PS50110">
    <property type="entry name" value="RESPONSE_REGULATORY"/>
    <property type="match status" value="1"/>
</dbReference>
<dbReference type="PRINTS" id="PR00032">
    <property type="entry name" value="HTHARAC"/>
</dbReference>
<dbReference type="PANTHER" id="PTHR43280">
    <property type="entry name" value="ARAC-FAMILY TRANSCRIPTIONAL REGULATOR"/>
    <property type="match status" value="1"/>
</dbReference>
<comment type="caution">
    <text evidence="7">The sequence shown here is derived from an EMBL/GenBank/DDBJ whole genome shotgun (WGS) entry which is preliminary data.</text>
</comment>
<dbReference type="SUPFAM" id="SSF46689">
    <property type="entry name" value="Homeodomain-like"/>
    <property type="match status" value="2"/>
</dbReference>